<accession>A0ABZ2BUG8</accession>
<name>A0ABZ2BUG8_9RHOB</name>
<protein>
    <recommendedName>
        <fullName evidence="3">YbjN domain-containing protein</fullName>
    </recommendedName>
</protein>
<proteinExistence type="predicted"/>
<sequence>MGALEEMILDYFARDNWQVQQHETEPYIRFEYGNEAGSWVCLIWYIEEESQILIYSILPIEVPAGRRADVSEFLTRVNYGQSRGCFEMNFDTGETRYRTSVNFGKGDINPVPFVPALKINLLSYGDHLSGLEDVIAGRIDPASAAEVHLEEQPDLDLRDDGY</sequence>
<keyword evidence="2" id="KW-1185">Reference proteome</keyword>
<reference evidence="1 2" key="1">
    <citation type="submission" date="2015-07" db="EMBL/GenBank/DDBJ databases">
        <authorList>
            <person name="Voget S."/>
            <person name="Dogs M."/>
            <person name="Brinkhoff T.H."/>
            <person name="Daniel R."/>
        </authorList>
    </citation>
    <scope>NUCLEOTIDE SEQUENCE [LARGE SCALE GENOMIC DNA]</scope>
    <source>
        <strain evidence="1 2">B14</strain>
    </source>
</reference>
<dbReference type="Proteomes" id="UP001318682">
    <property type="component" value="Chromosome"/>
</dbReference>
<gene>
    <name evidence="1" type="ORF">ROLI_027520</name>
</gene>
<evidence type="ECO:0000313" key="1">
    <source>
        <dbReference type="EMBL" id="WVX49657.1"/>
    </source>
</evidence>
<dbReference type="EMBL" id="CP143423">
    <property type="protein sequence ID" value="WVX49657.1"/>
    <property type="molecule type" value="Genomic_DNA"/>
</dbReference>
<organism evidence="1 2">
    <name type="scientific">Roseobacter fucihabitans</name>
    <dbReference type="NCBI Taxonomy" id="1537242"/>
    <lineage>
        <taxon>Bacteria</taxon>
        <taxon>Pseudomonadati</taxon>
        <taxon>Pseudomonadota</taxon>
        <taxon>Alphaproteobacteria</taxon>
        <taxon>Rhodobacterales</taxon>
        <taxon>Roseobacteraceae</taxon>
        <taxon>Roseobacter</taxon>
    </lineage>
</organism>
<evidence type="ECO:0000313" key="2">
    <source>
        <dbReference type="Proteomes" id="UP001318682"/>
    </source>
</evidence>
<reference evidence="2" key="2">
    <citation type="submission" date="2024-01" db="EMBL/GenBank/DDBJ databases">
        <title>Roseobacter fucihabitans sp. nov., isolated from the brown alga Fucus spiralis.</title>
        <authorList>
            <person name="Hahnke S."/>
            <person name="Berger M."/>
            <person name="Schlingloff A."/>
            <person name="Athale I."/>
            <person name="Neumann-Schaal M."/>
            <person name="Adenaya A."/>
            <person name="Poehlein A."/>
            <person name="Daniel R."/>
            <person name="Pertersen J."/>
            <person name="Brinkhoff T."/>
        </authorList>
    </citation>
    <scope>NUCLEOTIDE SEQUENCE [LARGE SCALE GENOMIC DNA]</scope>
    <source>
        <strain evidence="2">B14</strain>
    </source>
</reference>
<evidence type="ECO:0008006" key="3">
    <source>
        <dbReference type="Google" id="ProtNLM"/>
    </source>
</evidence>
<dbReference type="RefSeq" id="WP_187430346.1">
    <property type="nucleotide sequence ID" value="NZ_CP143423.1"/>
</dbReference>